<reference evidence="1 2" key="1">
    <citation type="submission" date="2019-12" db="EMBL/GenBank/DDBJ databases">
        <authorList>
            <person name="Scholz U."/>
            <person name="Mascher M."/>
            <person name="Fiebig A."/>
        </authorList>
    </citation>
    <scope>NUCLEOTIDE SEQUENCE</scope>
</reference>
<evidence type="ECO:0000313" key="2">
    <source>
        <dbReference type="Proteomes" id="UP001189122"/>
    </source>
</evidence>
<keyword evidence="2" id="KW-1185">Reference proteome</keyword>
<gene>
    <name evidence="1" type="ORF">SI7747_12015645</name>
</gene>
<dbReference type="EMBL" id="CACRZD030000012">
    <property type="protein sequence ID" value="CAA6669250.1"/>
    <property type="molecule type" value="Genomic_DNA"/>
</dbReference>
<dbReference type="Proteomes" id="UP001189122">
    <property type="component" value="Unassembled WGS sequence"/>
</dbReference>
<protein>
    <submittedName>
        <fullName evidence="1">Uncharacterized protein</fullName>
    </submittedName>
</protein>
<evidence type="ECO:0000313" key="1">
    <source>
        <dbReference type="EMBL" id="CAA2630007.1"/>
    </source>
</evidence>
<accession>A0A7I8JGI8</accession>
<dbReference type="AlphaFoldDB" id="A0A7I8JGI8"/>
<organism evidence="1">
    <name type="scientific">Spirodela intermedia</name>
    <name type="common">Intermediate duckweed</name>
    <dbReference type="NCBI Taxonomy" id="51605"/>
    <lineage>
        <taxon>Eukaryota</taxon>
        <taxon>Viridiplantae</taxon>
        <taxon>Streptophyta</taxon>
        <taxon>Embryophyta</taxon>
        <taxon>Tracheophyta</taxon>
        <taxon>Spermatophyta</taxon>
        <taxon>Magnoliopsida</taxon>
        <taxon>Liliopsida</taxon>
        <taxon>Araceae</taxon>
        <taxon>Lemnoideae</taxon>
        <taxon>Spirodela</taxon>
    </lineage>
</organism>
<name>A0A7I8JGI8_SPIIN</name>
<proteinExistence type="predicted"/>
<sequence>MSMASKALLGQGRQELDGGGAHVKSFILRFAQQEEALHHIWYALKSFSSSSDNHWRAAKLLSFHSIRRQPL</sequence>
<dbReference type="EMBL" id="LR743599">
    <property type="protein sequence ID" value="CAA2630007.1"/>
    <property type="molecule type" value="Genomic_DNA"/>
</dbReference>